<dbReference type="InterPro" id="IPR027417">
    <property type="entry name" value="P-loop_NTPase"/>
</dbReference>
<evidence type="ECO:0000256" key="1">
    <source>
        <dbReference type="ARBA" id="ARBA00004651"/>
    </source>
</evidence>
<accession>A0A919EH79</accession>
<reference evidence="14" key="1">
    <citation type="journal article" date="2014" name="Int. J. Syst. Evol. Microbiol.">
        <title>Complete genome sequence of Corynebacterium casei LMG S-19264T (=DSM 44701T), isolated from a smear-ripened cheese.</title>
        <authorList>
            <consortium name="US DOE Joint Genome Institute (JGI-PGF)"/>
            <person name="Walter F."/>
            <person name="Albersmeier A."/>
            <person name="Kalinowski J."/>
            <person name="Ruckert C."/>
        </authorList>
    </citation>
    <scope>NUCLEOTIDE SEQUENCE</scope>
    <source>
        <strain evidence="14">KCTC 42731</strain>
    </source>
</reference>
<keyword evidence="6 14" id="KW-0067">ATP-binding</keyword>
<dbReference type="AlphaFoldDB" id="A0A919EH79"/>
<dbReference type="PANTHER" id="PTHR43394">
    <property type="entry name" value="ATP-DEPENDENT PERMEASE MDL1, MITOCHONDRIAL"/>
    <property type="match status" value="1"/>
</dbReference>
<dbReference type="Pfam" id="PF00664">
    <property type="entry name" value="ABC_membrane"/>
    <property type="match status" value="1"/>
</dbReference>
<evidence type="ECO:0000259" key="13">
    <source>
        <dbReference type="PROSITE" id="PS50929"/>
    </source>
</evidence>
<evidence type="ECO:0000256" key="9">
    <source>
        <dbReference type="ARBA" id="ARBA00023055"/>
    </source>
</evidence>
<dbReference type="Proteomes" id="UP000623842">
    <property type="component" value="Unassembled WGS sequence"/>
</dbReference>
<dbReference type="CDD" id="cd18552">
    <property type="entry name" value="ABC_6TM_MsbA_like"/>
    <property type="match status" value="1"/>
</dbReference>
<evidence type="ECO:0000256" key="10">
    <source>
        <dbReference type="ARBA" id="ARBA00023136"/>
    </source>
</evidence>
<feature type="transmembrane region" description="Helical" evidence="11">
    <location>
        <begin position="138"/>
        <end position="161"/>
    </location>
</feature>
<gene>
    <name evidence="14" type="primary">msbA</name>
    <name evidence="14" type="ORF">GCM10017161_01040</name>
</gene>
<dbReference type="PROSITE" id="PS00211">
    <property type="entry name" value="ABC_TRANSPORTER_1"/>
    <property type="match status" value="1"/>
</dbReference>
<dbReference type="FunFam" id="3.40.50.300:FF:000221">
    <property type="entry name" value="Multidrug ABC transporter ATP-binding protein"/>
    <property type="match status" value="1"/>
</dbReference>
<keyword evidence="9" id="KW-0445">Lipid transport</keyword>
<evidence type="ECO:0000256" key="7">
    <source>
        <dbReference type="ARBA" id="ARBA00022967"/>
    </source>
</evidence>
<dbReference type="Gene3D" id="1.20.1560.10">
    <property type="entry name" value="ABC transporter type 1, transmembrane domain"/>
    <property type="match status" value="1"/>
</dbReference>
<comment type="subcellular location">
    <subcellularLocation>
        <location evidence="1">Cell membrane</location>
        <topology evidence="1">Multi-pass membrane protein</topology>
    </subcellularLocation>
</comment>
<dbReference type="Pfam" id="PF00005">
    <property type="entry name" value="ABC_tran"/>
    <property type="match status" value="1"/>
</dbReference>
<dbReference type="NCBIfam" id="TIGR02203">
    <property type="entry name" value="MsbA_lipidA"/>
    <property type="match status" value="1"/>
</dbReference>
<keyword evidence="15" id="KW-1185">Reference proteome</keyword>
<dbReference type="InterPro" id="IPR003593">
    <property type="entry name" value="AAA+_ATPase"/>
</dbReference>
<dbReference type="PROSITE" id="PS50893">
    <property type="entry name" value="ABC_TRANSPORTER_2"/>
    <property type="match status" value="1"/>
</dbReference>
<evidence type="ECO:0000259" key="12">
    <source>
        <dbReference type="PROSITE" id="PS50893"/>
    </source>
</evidence>
<dbReference type="InterPro" id="IPR003439">
    <property type="entry name" value="ABC_transporter-like_ATP-bd"/>
</dbReference>
<sequence length="581" mass="64473">MSSENQTATLDGVKRLLPYFKPQKLFIAVGIVSLCIFSLVDAGMIYFIKPLIDDGLNQANSDVLRWAALFIILVFLIRGIASFCASYCMAYAGTRITYELRQQLFVKYQYLPQHFFDQQQSGHLIAKVTYDTEQVSQALLDAFVVLIRESVIVCVLLAMMFYASWQLSLIFLIIGPAIAMLIKYVSKRFRKISKALQNAMGDITKATEQAISGHQEIVLNQSEQRLIEQFAHTNNKNRHQAMKLAATSAQSNPVVQWLASLAIAAVLLLASVDSILSTLTTGTFTLVLIAIGSLLKPLKKLTTINPKIQRGLVAANSIFELLDHPIQANTGKLPFPAQFESLNIQNLNFSYGINSSTVLHQLNVRFEAGKTYALVGASGSGKSTLAKLLTRLYDAPDQQMYINNQAIAEYQLYSLRQAFSYVSQNIVLIDDTIANNITFGCHQPISEQMLKQVIDDANLTSLIAQLPQGLNSQIGENGKQLSGGQRQRIAIARAMLRNTPIIIFDEATSALDNHSEAQIQQAIKRLAKDKTVIIIAHRLSTIVDADEILVMEQGQVVEQGDHQTLLKNQGSYHQLFYQQAS</sequence>
<reference evidence="14" key="2">
    <citation type="submission" date="2020-09" db="EMBL/GenBank/DDBJ databases">
        <authorList>
            <person name="Sun Q."/>
            <person name="Kim S."/>
        </authorList>
    </citation>
    <scope>NUCLEOTIDE SEQUENCE</scope>
    <source>
        <strain evidence="14">KCTC 42731</strain>
    </source>
</reference>
<comment type="caution">
    <text evidence="14">The sequence shown here is derived from an EMBL/GenBank/DDBJ whole genome shotgun (WGS) entry which is preliminary data.</text>
</comment>
<dbReference type="RefSeq" id="WP_189766767.1">
    <property type="nucleotide sequence ID" value="NZ_BNCK01000001.1"/>
</dbReference>
<feature type="transmembrane region" description="Helical" evidence="11">
    <location>
        <begin position="278"/>
        <end position="295"/>
    </location>
</feature>
<evidence type="ECO:0000256" key="5">
    <source>
        <dbReference type="ARBA" id="ARBA00022741"/>
    </source>
</evidence>
<dbReference type="PANTHER" id="PTHR43394:SF1">
    <property type="entry name" value="ATP-BINDING CASSETTE SUB-FAMILY B MEMBER 10, MITOCHONDRIAL"/>
    <property type="match status" value="1"/>
</dbReference>
<keyword evidence="5" id="KW-0547">Nucleotide-binding</keyword>
<evidence type="ECO:0000256" key="3">
    <source>
        <dbReference type="ARBA" id="ARBA00022475"/>
    </source>
</evidence>
<dbReference type="InterPro" id="IPR011527">
    <property type="entry name" value="ABC1_TM_dom"/>
</dbReference>
<proteinExistence type="predicted"/>
<dbReference type="GO" id="GO:0005886">
    <property type="term" value="C:plasma membrane"/>
    <property type="evidence" value="ECO:0007669"/>
    <property type="project" value="UniProtKB-SubCell"/>
</dbReference>
<keyword evidence="10 11" id="KW-0472">Membrane</keyword>
<keyword evidence="2" id="KW-0813">Transport</keyword>
<dbReference type="InterPro" id="IPR011917">
    <property type="entry name" value="ABC_transpr_lipidA"/>
</dbReference>
<dbReference type="SUPFAM" id="SSF90123">
    <property type="entry name" value="ABC transporter transmembrane region"/>
    <property type="match status" value="1"/>
</dbReference>
<keyword evidence="4 11" id="KW-0812">Transmembrane</keyword>
<dbReference type="SMART" id="SM00382">
    <property type="entry name" value="AAA"/>
    <property type="match status" value="1"/>
</dbReference>
<dbReference type="GO" id="GO:0016887">
    <property type="term" value="F:ATP hydrolysis activity"/>
    <property type="evidence" value="ECO:0007669"/>
    <property type="project" value="InterPro"/>
</dbReference>
<evidence type="ECO:0000313" key="15">
    <source>
        <dbReference type="Proteomes" id="UP000623842"/>
    </source>
</evidence>
<evidence type="ECO:0000256" key="4">
    <source>
        <dbReference type="ARBA" id="ARBA00022692"/>
    </source>
</evidence>
<evidence type="ECO:0000256" key="8">
    <source>
        <dbReference type="ARBA" id="ARBA00022989"/>
    </source>
</evidence>
<organism evidence="14 15">
    <name type="scientific">Thalassotalea marina</name>
    <dbReference type="NCBI Taxonomy" id="1673741"/>
    <lineage>
        <taxon>Bacteria</taxon>
        <taxon>Pseudomonadati</taxon>
        <taxon>Pseudomonadota</taxon>
        <taxon>Gammaproteobacteria</taxon>
        <taxon>Alteromonadales</taxon>
        <taxon>Colwelliaceae</taxon>
        <taxon>Thalassotalea</taxon>
    </lineage>
</organism>
<dbReference type="InterPro" id="IPR017871">
    <property type="entry name" value="ABC_transporter-like_CS"/>
</dbReference>
<dbReference type="EMBL" id="BNCK01000001">
    <property type="protein sequence ID" value="GHF77841.1"/>
    <property type="molecule type" value="Genomic_DNA"/>
</dbReference>
<keyword evidence="8 11" id="KW-1133">Transmembrane helix</keyword>
<dbReference type="GO" id="GO:0015421">
    <property type="term" value="F:ABC-type oligopeptide transporter activity"/>
    <property type="evidence" value="ECO:0007669"/>
    <property type="project" value="TreeGrafter"/>
</dbReference>
<feature type="transmembrane region" description="Helical" evidence="11">
    <location>
        <begin position="167"/>
        <end position="185"/>
    </location>
</feature>
<dbReference type="InterPro" id="IPR036640">
    <property type="entry name" value="ABC1_TM_sf"/>
</dbReference>
<dbReference type="InterPro" id="IPR039421">
    <property type="entry name" value="Type_1_exporter"/>
</dbReference>
<keyword evidence="3" id="KW-1003">Cell membrane</keyword>
<dbReference type="Gene3D" id="3.40.50.300">
    <property type="entry name" value="P-loop containing nucleotide triphosphate hydrolases"/>
    <property type="match status" value="1"/>
</dbReference>
<evidence type="ECO:0000256" key="2">
    <source>
        <dbReference type="ARBA" id="ARBA00022448"/>
    </source>
</evidence>
<protein>
    <submittedName>
        <fullName evidence="14">Lipid A export ATP-binding/permease protein MsbA</fullName>
    </submittedName>
</protein>
<feature type="domain" description="ABC transmembrane type-1" evidence="13">
    <location>
        <begin position="28"/>
        <end position="310"/>
    </location>
</feature>
<keyword evidence="7" id="KW-1278">Translocase</keyword>
<evidence type="ECO:0000256" key="6">
    <source>
        <dbReference type="ARBA" id="ARBA00022840"/>
    </source>
</evidence>
<dbReference type="GO" id="GO:0005524">
    <property type="term" value="F:ATP binding"/>
    <property type="evidence" value="ECO:0007669"/>
    <property type="project" value="UniProtKB-KW"/>
</dbReference>
<feature type="transmembrane region" description="Helical" evidence="11">
    <location>
        <begin position="25"/>
        <end position="48"/>
    </location>
</feature>
<dbReference type="PROSITE" id="PS50929">
    <property type="entry name" value="ABC_TM1F"/>
    <property type="match status" value="1"/>
</dbReference>
<evidence type="ECO:0000256" key="11">
    <source>
        <dbReference type="SAM" id="Phobius"/>
    </source>
</evidence>
<dbReference type="SUPFAM" id="SSF52540">
    <property type="entry name" value="P-loop containing nucleoside triphosphate hydrolases"/>
    <property type="match status" value="1"/>
</dbReference>
<evidence type="ECO:0000313" key="14">
    <source>
        <dbReference type="EMBL" id="GHF77841.1"/>
    </source>
</evidence>
<name>A0A919EH79_9GAMM</name>
<feature type="transmembrane region" description="Helical" evidence="11">
    <location>
        <begin position="68"/>
        <end position="92"/>
    </location>
</feature>
<feature type="transmembrane region" description="Helical" evidence="11">
    <location>
        <begin position="254"/>
        <end position="272"/>
    </location>
</feature>
<dbReference type="GO" id="GO:0034040">
    <property type="term" value="F:ATPase-coupled lipid transmembrane transporter activity"/>
    <property type="evidence" value="ECO:0007669"/>
    <property type="project" value="InterPro"/>
</dbReference>
<feature type="domain" description="ABC transporter" evidence="12">
    <location>
        <begin position="342"/>
        <end position="578"/>
    </location>
</feature>